<keyword evidence="5 7" id="KW-0808">Transferase</keyword>
<organism evidence="8 9">
    <name type="scientific">Vibrio palustris</name>
    <dbReference type="NCBI Taxonomy" id="1918946"/>
    <lineage>
        <taxon>Bacteria</taxon>
        <taxon>Pseudomonadati</taxon>
        <taxon>Pseudomonadota</taxon>
        <taxon>Gammaproteobacteria</taxon>
        <taxon>Vibrionales</taxon>
        <taxon>Vibrionaceae</taxon>
        <taxon>Vibrio</taxon>
    </lineage>
</organism>
<sequence length="318" mass="35299">MTMTESFQHISVLLNESIDGLAIKPDGTYIDGTFGRGGHSRTILSKLGPNGRLFSIDRDPQAIAEAQKIDDPRFTIVHGPFSAIAEYAVDYDLVGKVDGVLFDLGVSSPQLDDAERGFSFMKDGPLDMRMDPTSGMPVSEWIAKADLDDITWVIRQFGEDKHARRIARGIVEYRDNEANEPLLRTGQLAKLISDVAPKNYKEKKHPATRSFQAFRIYINSELEEIDKALQGAMSILAPEGRLSVISFHSLEDRMVKRFMRKESQGPQVPPGIPMTEDQIKALGSANLKTIGKAIKPSEAEVDINTRSRSSVLRIAEKL</sequence>
<dbReference type="AlphaFoldDB" id="A0A1R4AZP4"/>
<dbReference type="STRING" id="1918946.VPAL9027_00033"/>
<evidence type="ECO:0000313" key="9">
    <source>
        <dbReference type="Proteomes" id="UP000189475"/>
    </source>
</evidence>
<comment type="catalytic activity">
    <reaction evidence="7">
        <text>cytidine(1402) in 16S rRNA + S-adenosyl-L-methionine = N(4)-methylcytidine(1402) in 16S rRNA + S-adenosyl-L-homocysteine + H(+)</text>
        <dbReference type="Rhea" id="RHEA:42928"/>
        <dbReference type="Rhea" id="RHEA-COMP:10286"/>
        <dbReference type="Rhea" id="RHEA-COMP:10287"/>
        <dbReference type="ChEBI" id="CHEBI:15378"/>
        <dbReference type="ChEBI" id="CHEBI:57856"/>
        <dbReference type="ChEBI" id="CHEBI:59789"/>
        <dbReference type="ChEBI" id="CHEBI:74506"/>
        <dbReference type="ChEBI" id="CHEBI:82748"/>
        <dbReference type="EC" id="2.1.1.199"/>
    </reaction>
</comment>
<dbReference type="InterPro" id="IPR029063">
    <property type="entry name" value="SAM-dependent_MTases_sf"/>
</dbReference>
<evidence type="ECO:0000256" key="1">
    <source>
        <dbReference type="ARBA" id="ARBA00010396"/>
    </source>
</evidence>
<feature type="binding site" evidence="7">
    <location>
        <position position="81"/>
    </location>
    <ligand>
        <name>S-adenosyl-L-methionine</name>
        <dbReference type="ChEBI" id="CHEBI:59789"/>
    </ligand>
</feature>
<dbReference type="GO" id="GO:0070475">
    <property type="term" value="P:rRNA base methylation"/>
    <property type="evidence" value="ECO:0007669"/>
    <property type="project" value="UniProtKB-UniRule"/>
</dbReference>
<dbReference type="GO" id="GO:0005737">
    <property type="term" value="C:cytoplasm"/>
    <property type="evidence" value="ECO:0007669"/>
    <property type="project" value="UniProtKB-SubCell"/>
</dbReference>
<dbReference type="Gene3D" id="1.10.150.170">
    <property type="entry name" value="Putative methyltransferase TM0872, insert domain"/>
    <property type="match status" value="1"/>
</dbReference>
<protein>
    <recommendedName>
        <fullName evidence="7">Ribosomal RNA small subunit methyltransferase H</fullName>
        <ecNumber evidence="7">2.1.1.199</ecNumber>
    </recommendedName>
    <alternativeName>
        <fullName evidence="7">16S rRNA m(4)C1402 methyltransferase</fullName>
    </alternativeName>
    <alternativeName>
        <fullName evidence="7">rRNA (cytosine-N(4)-)-methyltransferase RsmH</fullName>
    </alternativeName>
</protein>
<evidence type="ECO:0000256" key="2">
    <source>
        <dbReference type="ARBA" id="ARBA00022490"/>
    </source>
</evidence>
<comment type="subcellular location">
    <subcellularLocation>
        <location evidence="7">Cytoplasm</location>
    </subcellularLocation>
</comment>
<proteinExistence type="inferred from homology"/>
<feature type="binding site" evidence="7">
    <location>
        <position position="103"/>
    </location>
    <ligand>
        <name>S-adenosyl-L-methionine</name>
        <dbReference type="ChEBI" id="CHEBI:59789"/>
    </ligand>
</feature>
<dbReference type="PIRSF" id="PIRSF004486">
    <property type="entry name" value="MraW"/>
    <property type="match status" value="1"/>
</dbReference>
<dbReference type="PANTHER" id="PTHR11265">
    <property type="entry name" value="S-ADENOSYL-METHYLTRANSFERASE MRAW"/>
    <property type="match status" value="1"/>
</dbReference>
<comment type="similarity">
    <text evidence="1 7">Belongs to the methyltransferase superfamily. RsmH family.</text>
</comment>
<dbReference type="InterPro" id="IPR002903">
    <property type="entry name" value="RsmH"/>
</dbReference>
<keyword evidence="2 7" id="KW-0963">Cytoplasm</keyword>
<keyword evidence="3 7" id="KW-0698">rRNA processing</keyword>
<evidence type="ECO:0000256" key="7">
    <source>
        <dbReference type="HAMAP-Rule" id="MF_01007"/>
    </source>
</evidence>
<dbReference type="NCBIfam" id="TIGR00006">
    <property type="entry name" value="16S rRNA (cytosine(1402)-N(4))-methyltransferase RsmH"/>
    <property type="match status" value="1"/>
</dbReference>
<dbReference type="Gene3D" id="3.40.50.150">
    <property type="entry name" value="Vaccinia Virus protein VP39"/>
    <property type="match status" value="1"/>
</dbReference>
<dbReference type="HAMAP" id="MF_01007">
    <property type="entry name" value="16SrRNA_methyltr_H"/>
    <property type="match status" value="1"/>
</dbReference>
<dbReference type="PANTHER" id="PTHR11265:SF0">
    <property type="entry name" value="12S RRNA N4-METHYLCYTIDINE METHYLTRANSFERASE"/>
    <property type="match status" value="1"/>
</dbReference>
<feature type="binding site" evidence="7">
    <location>
        <begin position="37"/>
        <end position="39"/>
    </location>
    <ligand>
        <name>S-adenosyl-L-methionine</name>
        <dbReference type="ChEBI" id="CHEBI:59789"/>
    </ligand>
</feature>
<keyword evidence="6 7" id="KW-0949">S-adenosyl-L-methionine</keyword>
<dbReference type="FunFam" id="1.10.150.170:FF:000001">
    <property type="entry name" value="Ribosomal RNA small subunit methyltransferase H"/>
    <property type="match status" value="1"/>
</dbReference>
<dbReference type="EC" id="2.1.1.199" evidence="7"/>
<keyword evidence="4 7" id="KW-0489">Methyltransferase</keyword>
<evidence type="ECO:0000256" key="5">
    <source>
        <dbReference type="ARBA" id="ARBA00022679"/>
    </source>
</evidence>
<dbReference type="InterPro" id="IPR023397">
    <property type="entry name" value="SAM-dep_MeTrfase_MraW_recog"/>
</dbReference>
<reference evidence="8 9" key="1">
    <citation type="submission" date="2017-02" db="EMBL/GenBank/DDBJ databases">
        <authorList>
            <person name="Peterson S.W."/>
        </authorList>
    </citation>
    <scope>NUCLEOTIDE SEQUENCE [LARGE SCALE GENOMIC DNA]</scope>
    <source>
        <strain evidence="8 9">CECT 9027</strain>
    </source>
</reference>
<evidence type="ECO:0000313" key="8">
    <source>
        <dbReference type="EMBL" id="SJL82123.1"/>
    </source>
</evidence>
<keyword evidence="9" id="KW-1185">Reference proteome</keyword>
<gene>
    <name evidence="7 8" type="primary">rsmH</name>
    <name evidence="8" type="ORF">VPAL9027_00033</name>
</gene>
<evidence type="ECO:0000256" key="6">
    <source>
        <dbReference type="ARBA" id="ARBA00022691"/>
    </source>
</evidence>
<name>A0A1R4AZP4_9VIBR</name>
<dbReference type="SUPFAM" id="SSF53335">
    <property type="entry name" value="S-adenosyl-L-methionine-dependent methyltransferases"/>
    <property type="match status" value="1"/>
</dbReference>
<dbReference type="EMBL" id="FUFT01000001">
    <property type="protein sequence ID" value="SJL82123.1"/>
    <property type="molecule type" value="Genomic_DNA"/>
</dbReference>
<accession>A0A1R4AZP4</accession>
<dbReference type="SUPFAM" id="SSF81799">
    <property type="entry name" value="Putative methyltransferase TM0872, insert domain"/>
    <property type="match status" value="1"/>
</dbReference>
<dbReference type="Proteomes" id="UP000189475">
    <property type="component" value="Unassembled WGS sequence"/>
</dbReference>
<evidence type="ECO:0000256" key="4">
    <source>
        <dbReference type="ARBA" id="ARBA00022603"/>
    </source>
</evidence>
<feature type="binding site" evidence="7">
    <location>
        <position position="57"/>
    </location>
    <ligand>
        <name>S-adenosyl-L-methionine</name>
        <dbReference type="ChEBI" id="CHEBI:59789"/>
    </ligand>
</feature>
<evidence type="ECO:0000256" key="3">
    <source>
        <dbReference type="ARBA" id="ARBA00022552"/>
    </source>
</evidence>
<feature type="binding site" evidence="7">
    <location>
        <position position="110"/>
    </location>
    <ligand>
        <name>S-adenosyl-L-methionine</name>
        <dbReference type="ChEBI" id="CHEBI:59789"/>
    </ligand>
</feature>
<dbReference type="GO" id="GO:0071424">
    <property type="term" value="F:rRNA (cytosine-N4-)-methyltransferase activity"/>
    <property type="evidence" value="ECO:0007669"/>
    <property type="project" value="UniProtKB-UniRule"/>
</dbReference>
<dbReference type="Pfam" id="PF01795">
    <property type="entry name" value="Methyltransf_5"/>
    <property type="match status" value="1"/>
</dbReference>
<comment type="function">
    <text evidence="7">Specifically methylates the N4 position of cytidine in position 1402 (C1402) of 16S rRNA.</text>
</comment>